<dbReference type="Gene3D" id="3.20.20.70">
    <property type="entry name" value="Aldolase class I"/>
    <property type="match status" value="1"/>
</dbReference>
<keyword evidence="8" id="KW-1185">Reference proteome</keyword>
<organism evidence="7 8">
    <name type="scientific">Vibrio variabilis</name>
    <dbReference type="NCBI Taxonomy" id="990271"/>
    <lineage>
        <taxon>Bacteria</taxon>
        <taxon>Pseudomonadati</taxon>
        <taxon>Pseudomonadota</taxon>
        <taxon>Gammaproteobacteria</taxon>
        <taxon>Vibrionales</taxon>
        <taxon>Vibrionaceae</taxon>
        <taxon>Vibrio</taxon>
    </lineage>
</organism>
<dbReference type="Proteomes" id="UP000029223">
    <property type="component" value="Unassembled WGS sequence"/>
</dbReference>
<evidence type="ECO:0000256" key="5">
    <source>
        <dbReference type="ARBA" id="ARBA00023014"/>
    </source>
</evidence>
<evidence type="ECO:0000256" key="1">
    <source>
        <dbReference type="ARBA" id="ARBA00009716"/>
    </source>
</evidence>
<comment type="caution">
    <text evidence="7">The sequence shown here is derived from an EMBL/GenBank/DDBJ whole genome shotgun (WGS) entry which is preliminary data.</text>
</comment>
<name>A0ABQ0JRG3_9VIBR</name>
<feature type="domain" description="Iron-binding zinc finger CDGSH type" evidence="6">
    <location>
        <begin position="9"/>
        <end position="46"/>
    </location>
</feature>
<dbReference type="SUPFAM" id="SSF51395">
    <property type="entry name" value="FMN-linked oxidoreductases"/>
    <property type="match status" value="1"/>
</dbReference>
<dbReference type="InterPro" id="IPR042216">
    <property type="entry name" value="MitoNEET_CISD"/>
</dbReference>
<comment type="similarity">
    <text evidence="1">Belongs to the glutamate synthase family.</text>
</comment>
<dbReference type="InterPro" id="IPR018967">
    <property type="entry name" value="FeS-contain_CDGSH-typ"/>
</dbReference>
<dbReference type="InterPro" id="IPR002932">
    <property type="entry name" value="Glu_synthdom"/>
</dbReference>
<dbReference type="GO" id="GO:0004355">
    <property type="term" value="F:glutamate synthase (NADPH) activity"/>
    <property type="evidence" value="ECO:0007669"/>
    <property type="project" value="UniProtKB-EC"/>
</dbReference>
<gene>
    <name evidence="7" type="ORF">JCM19239_2432</name>
</gene>
<reference evidence="8" key="2">
    <citation type="submission" date="2014-09" db="EMBL/GenBank/DDBJ databases">
        <authorList>
            <consortium name="NBRP consortium"/>
            <person name="Sawabe T."/>
            <person name="Meirelles P."/>
            <person name="Nakanishi M."/>
            <person name="Sayaka M."/>
            <person name="Hattori M."/>
            <person name="Ohkuma M."/>
        </authorList>
    </citation>
    <scope>NUCLEOTIDE SEQUENCE [LARGE SCALE GENOMIC DNA]</scope>
    <source>
        <strain evidence="8">JCM 19239</strain>
    </source>
</reference>
<dbReference type="InterPro" id="IPR013785">
    <property type="entry name" value="Aldolase_TIM"/>
</dbReference>
<dbReference type="Gene3D" id="3.40.5.90">
    <property type="entry name" value="CDGSH iron-sulfur domain, mitoNEET-type"/>
    <property type="match status" value="2"/>
</dbReference>
<evidence type="ECO:0000259" key="6">
    <source>
        <dbReference type="SMART" id="SM00704"/>
    </source>
</evidence>
<keyword evidence="5" id="KW-0411">Iron-sulfur</keyword>
<feature type="domain" description="Iron-binding zinc finger CDGSH type" evidence="6">
    <location>
        <begin position="47"/>
        <end position="82"/>
    </location>
</feature>
<evidence type="ECO:0000256" key="3">
    <source>
        <dbReference type="ARBA" id="ARBA00022723"/>
    </source>
</evidence>
<dbReference type="PANTHER" id="PTHR43819">
    <property type="entry name" value="ARCHAEAL-TYPE GLUTAMATE SYNTHASE [NADPH]"/>
    <property type="match status" value="1"/>
</dbReference>
<evidence type="ECO:0000256" key="2">
    <source>
        <dbReference type="ARBA" id="ARBA00022714"/>
    </source>
</evidence>
<keyword evidence="3" id="KW-0479">Metal-binding</keyword>
<proteinExistence type="inferred from homology"/>
<dbReference type="EC" id="1.4.1.13" evidence="7"/>
<keyword evidence="4" id="KW-0408">Iron</keyword>
<dbReference type="Pfam" id="PF01645">
    <property type="entry name" value="Glu_synthase"/>
    <property type="match status" value="1"/>
</dbReference>
<sequence length="310" mass="33157">MSKPIIANNIPVKVELTEGQDYYFCTCGRSKNQPYCDGSHAGTDFKPKSFKAESTGDAYLCRCKHSANLPYCDGTHKNFSNDMVGKEGPGISSAADAAPIATQTKEEPTVEFIHQLAREGLSKLGHHGPMTSMGVPRHLLPHWDDLQIMVAQMATKPLLEDVAVGTELVIGPQAKKPLKLNIPLFVSDMSFGALSEEAKVSLATGAELAGTGICSGEGGMLPEEQAANSRYFYELASAGFGYDEEKLKSVQAFHFKGGQGAKTGTGGHLPGNKNIGKISEVRGIPEGEAAISPPTFKDLHTVADFKKICR</sequence>
<evidence type="ECO:0000313" key="7">
    <source>
        <dbReference type="EMBL" id="GAL31351.1"/>
    </source>
</evidence>
<accession>A0ABQ0JRG3</accession>
<protein>
    <submittedName>
        <fullName evidence="7">Glutamate synthase [NADPH] large chain</fullName>
        <ecNumber evidence="7">1.4.1.13</ecNumber>
    </submittedName>
</protein>
<dbReference type="CDD" id="cd02808">
    <property type="entry name" value="GltS_FMN"/>
    <property type="match status" value="1"/>
</dbReference>
<dbReference type="EMBL" id="BBMS01000153">
    <property type="protein sequence ID" value="GAL31351.1"/>
    <property type="molecule type" value="Genomic_DNA"/>
</dbReference>
<evidence type="ECO:0000256" key="4">
    <source>
        <dbReference type="ARBA" id="ARBA00023004"/>
    </source>
</evidence>
<evidence type="ECO:0000313" key="8">
    <source>
        <dbReference type="Proteomes" id="UP000029223"/>
    </source>
</evidence>
<reference evidence="8" key="1">
    <citation type="submission" date="2014-09" db="EMBL/GenBank/DDBJ databases">
        <title>Vibrio variabilis JCM 19239. (C206) whole genome shotgun sequence.</title>
        <authorList>
            <person name="Sawabe T."/>
            <person name="Meirelles P."/>
            <person name="Nakanishi M."/>
            <person name="Sayaka M."/>
            <person name="Hattori M."/>
            <person name="Ohkuma M."/>
        </authorList>
    </citation>
    <scope>NUCLEOTIDE SEQUENCE [LARGE SCALE GENOMIC DNA]</scope>
    <source>
        <strain evidence="8">JCM 19239</strain>
    </source>
</reference>
<dbReference type="SMART" id="SM00704">
    <property type="entry name" value="ZnF_CDGSH"/>
    <property type="match status" value="2"/>
</dbReference>
<dbReference type="PANTHER" id="PTHR43819:SF1">
    <property type="entry name" value="ARCHAEAL-TYPE GLUTAMATE SYNTHASE [NADPH]"/>
    <property type="match status" value="1"/>
</dbReference>
<dbReference type="Pfam" id="PF09360">
    <property type="entry name" value="zf-CDGSH"/>
    <property type="match status" value="2"/>
</dbReference>
<keyword evidence="2" id="KW-0001">2Fe-2S</keyword>
<keyword evidence="7" id="KW-0560">Oxidoreductase</keyword>